<sequence>ERTIKSVVNLFIQVAAPFLCIIVPAEIVIISLLPSMPISFEVAQTSFYLLHIHSIVHSAFLIALTPGFRKFICGSFRKSGGTVTIHSLK</sequence>
<reference evidence="4" key="1">
    <citation type="submission" date="2022-10" db="EMBL/GenBank/DDBJ databases">
        <title>Genome assembly of Pristionchus species.</title>
        <authorList>
            <person name="Yoshida K."/>
            <person name="Sommer R.J."/>
        </authorList>
    </citation>
    <scope>NUCLEOTIDE SEQUENCE [LARGE SCALE GENOMIC DNA]</scope>
    <source>
        <strain evidence="4">RS5460</strain>
    </source>
</reference>
<feature type="non-terminal residue" evidence="3">
    <location>
        <position position="1"/>
    </location>
</feature>
<gene>
    <name evidence="2" type="ORF">PMAYCL1PPCAC_21540</name>
    <name evidence="3" type="ORF">PMAYCL1PPCAC_21542</name>
</gene>
<feature type="transmembrane region" description="Helical" evidence="1">
    <location>
        <begin position="45"/>
        <end position="68"/>
    </location>
</feature>
<evidence type="ECO:0000313" key="2">
    <source>
        <dbReference type="EMBL" id="GMR51345.1"/>
    </source>
</evidence>
<evidence type="ECO:0000256" key="1">
    <source>
        <dbReference type="SAM" id="Phobius"/>
    </source>
</evidence>
<comment type="caution">
    <text evidence="3">The sequence shown here is derived from an EMBL/GenBank/DDBJ whole genome shotgun (WGS) entry which is preliminary data.</text>
</comment>
<dbReference type="AlphaFoldDB" id="A0AAN5CVH9"/>
<organism evidence="3 4">
    <name type="scientific">Pristionchus mayeri</name>
    <dbReference type="NCBI Taxonomy" id="1317129"/>
    <lineage>
        <taxon>Eukaryota</taxon>
        <taxon>Metazoa</taxon>
        <taxon>Ecdysozoa</taxon>
        <taxon>Nematoda</taxon>
        <taxon>Chromadorea</taxon>
        <taxon>Rhabditida</taxon>
        <taxon>Rhabditina</taxon>
        <taxon>Diplogasteromorpha</taxon>
        <taxon>Diplogasteroidea</taxon>
        <taxon>Neodiplogasteridae</taxon>
        <taxon>Pristionchus</taxon>
    </lineage>
</organism>
<accession>A0AAN5CVH9</accession>
<evidence type="ECO:0000313" key="3">
    <source>
        <dbReference type="EMBL" id="GMR51347.1"/>
    </source>
</evidence>
<keyword evidence="4" id="KW-1185">Reference proteome</keyword>
<keyword evidence="1" id="KW-0472">Membrane</keyword>
<dbReference type="Proteomes" id="UP001328107">
    <property type="component" value="Unassembled WGS sequence"/>
</dbReference>
<dbReference type="EMBL" id="BTRK01000005">
    <property type="protein sequence ID" value="GMR51345.1"/>
    <property type="molecule type" value="Genomic_DNA"/>
</dbReference>
<protein>
    <recommendedName>
        <fullName evidence="5">G protein-coupled receptor</fullName>
    </recommendedName>
</protein>
<feature type="transmembrane region" description="Helical" evidence="1">
    <location>
        <begin position="7"/>
        <end position="33"/>
    </location>
</feature>
<evidence type="ECO:0008006" key="5">
    <source>
        <dbReference type="Google" id="ProtNLM"/>
    </source>
</evidence>
<evidence type="ECO:0000313" key="4">
    <source>
        <dbReference type="Proteomes" id="UP001328107"/>
    </source>
</evidence>
<name>A0AAN5CVH9_9BILA</name>
<keyword evidence="1" id="KW-0812">Transmembrane</keyword>
<dbReference type="Pfam" id="PF10327">
    <property type="entry name" value="7TM_GPCR_Sri"/>
    <property type="match status" value="1"/>
</dbReference>
<dbReference type="InterPro" id="IPR019429">
    <property type="entry name" value="7TM_GPCR_serpentine_rcpt_Sri"/>
</dbReference>
<proteinExistence type="predicted"/>
<dbReference type="EMBL" id="BTRK01000005">
    <property type="protein sequence ID" value="GMR51347.1"/>
    <property type="molecule type" value="Genomic_DNA"/>
</dbReference>
<reference evidence="3" key="2">
    <citation type="submission" date="2023-06" db="EMBL/GenBank/DDBJ databases">
        <title>Genome assembly of Pristionchus species.</title>
        <authorList>
            <person name="Yoshida K."/>
            <person name="Sommer R.J."/>
        </authorList>
    </citation>
    <scope>NUCLEOTIDE SEQUENCE</scope>
    <source>
        <strain evidence="3 4">RS5460</strain>
    </source>
</reference>
<keyword evidence="1" id="KW-1133">Transmembrane helix</keyword>